<dbReference type="OrthoDB" id="18996at2759"/>
<name>A0A8H8CLM1_PSICU</name>
<gene>
    <name evidence="3" type="ORF">JR316_004320</name>
</gene>
<dbReference type="InterPro" id="IPR007361">
    <property type="entry name" value="DUF427"/>
</dbReference>
<dbReference type="InterPro" id="IPR038694">
    <property type="entry name" value="DUF427_sf"/>
</dbReference>
<dbReference type="EMBL" id="JAFIQS010000004">
    <property type="protein sequence ID" value="KAG5169938.1"/>
    <property type="molecule type" value="Genomic_DNA"/>
</dbReference>
<dbReference type="Pfam" id="PF04248">
    <property type="entry name" value="NTP_transf_9"/>
    <property type="match status" value="1"/>
</dbReference>
<sequence length="334" mass="38148">MQQPSINKELGQEQGRKIKLMPKATLRAKRSDLLPIVCSMLRKAEQRPIGRLETKQGDVKTVPHILHPAGFPLPHVEDSRKRIRVYFGGVCVIDTTKAKLVWLNNHHPVYAFTREDLPSWYLSIASETPKEIQFIVKLGPQPERFPAITFHLAGPLIGLGFIKFEAVDAWFEEEEQIYVHPRDPYKRIDVLQSSRHVRIEINGVEIANTRCPLLLFETGEPMRIYIPRTHTRMDLWHPSSRTIASPYKGTAELYNVVLSSGETFEDIMWSYPSTTLECVTVKGMVAFFDERVDVWLDEEKQERPNDPSGPATPGPSHPPEVFKPGNDLLILQKP</sequence>
<accession>A0A8H8CLM1</accession>
<feature type="region of interest" description="Disordered" evidence="1">
    <location>
        <begin position="297"/>
        <end position="334"/>
    </location>
</feature>
<dbReference type="PANTHER" id="PTHR34310">
    <property type="entry name" value="DUF427 DOMAIN PROTEIN (AFU_ORTHOLOGUE AFUA_3G02220)"/>
    <property type="match status" value="1"/>
</dbReference>
<evidence type="ECO:0000256" key="1">
    <source>
        <dbReference type="SAM" id="MobiDB-lite"/>
    </source>
</evidence>
<dbReference type="PANTHER" id="PTHR34310:SF9">
    <property type="entry name" value="BLR5716 PROTEIN"/>
    <property type="match status" value="1"/>
</dbReference>
<reference evidence="3" key="1">
    <citation type="submission" date="2021-02" db="EMBL/GenBank/DDBJ databases">
        <title>Psilocybe cubensis genome.</title>
        <authorList>
            <person name="Mckernan K.J."/>
            <person name="Crawford S."/>
            <person name="Trippe A."/>
            <person name="Kane L.T."/>
            <person name="Mclaughlin S."/>
        </authorList>
    </citation>
    <scope>NUCLEOTIDE SEQUENCE [LARGE SCALE GENOMIC DNA]</scope>
    <source>
        <strain evidence="3">MGC-MH-2018</strain>
    </source>
</reference>
<organism evidence="3">
    <name type="scientific">Psilocybe cubensis</name>
    <name type="common">Psychedelic mushroom</name>
    <name type="synonym">Stropharia cubensis</name>
    <dbReference type="NCBI Taxonomy" id="181762"/>
    <lineage>
        <taxon>Eukaryota</taxon>
        <taxon>Fungi</taxon>
        <taxon>Dikarya</taxon>
        <taxon>Basidiomycota</taxon>
        <taxon>Agaricomycotina</taxon>
        <taxon>Agaricomycetes</taxon>
        <taxon>Agaricomycetidae</taxon>
        <taxon>Agaricales</taxon>
        <taxon>Agaricineae</taxon>
        <taxon>Strophariaceae</taxon>
        <taxon>Psilocybe</taxon>
    </lineage>
</organism>
<dbReference type="AlphaFoldDB" id="A0A8H8CLM1"/>
<dbReference type="Gene3D" id="2.170.150.40">
    <property type="entry name" value="Domain of unknown function (DUF427)"/>
    <property type="match status" value="2"/>
</dbReference>
<proteinExistence type="predicted"/>
<comment type="caution">
    <text evidence="3">The sequence shown here is derived from an EMBL/GenBank/DDBJ whole genome shotgun (WGS) entry which is preliminary data.</text>
</comment>
<evidence type="ECO:0000259" key="2">
    <source>
        <dbReference type="Pfam" id="PF04248"/>
    </source>
</evidence>
<protein>
    <recommendedName>
        <fullName evidence="2">DUF427 domain-containing protein</fullName>
    </recommendedName>
</protein>
<feature type="domain" description="DUF427" evidence="2">
    <location>
        <begin position="197"/>
        <end position="289"/>
    </location>
</feature>
<evidence type="ECO:0000313" key="3">
    <source>
        <dbReference type="EMBL" id="KAG5169938.1"/>
    </source>
</evidence>